<reference evidence="2 3" key="1">
    <citation type="journal article" date="2023" name="Microb. Genom.">
        <title>Mesoterricola silvestris gen. nov., sp. nov., Mesoterricola sediminis sp. nov., Geothrix oryzae sp. nov., Geothrix edaphica sp. nov., Geothrix rubra sp. nov., and Geothrix limicola sp. nov., six novel members of Acidobacteriota isolated from soils.</title>
        <authorList>
            <person name="Weisberg A.J."/>
            <person name="Pearce E."/>
            <person name="Kramer C.G."/>
            <person name="Chang J.H."/>
            <person name="Clarke C.R."/>
        </authorList>
    </citation>
    <scope>NUCLEOTIDE SEQUENCE [LARGE SCALE GENOMIC DNA]</scope>
    <source>
        <strain evidence="2 3">NRRL_B-2795</strain>
    </source>
</reference>
<feature type="domain" description="Aldehyde dehydrogenase" evidence="1">
    <location>
        <begin position="53"/>
        <end position="228"/>
    </location>
</feature>
<organism evidence="2 3">
    <name type="scientific">Streptomyces griseiscabiei</name>
    <dbReference type="NCBI Taxonomy" id="2993540"/>
    <lineage>
        <taxon>Bacteria</taxon>
        <taxon>Bacillati</taxon>
        <taxon>Actinomycetota</taxon>
        <taxon>Actinomycetes</taxon>
        <taxon>Kitasatosporales</taxon>
        <taxon>Streptomycetaceae</taxon>
        <taxon>Streptomyces</taxon>
    </lineage>
</organism>
<name>A0ABU4L238_9ACTN</name>
<evidence type="ECO:0000313" key="3">
    <source>
        <dbReference type="Proteomes" id="UP001271723"/>
    </source>
</evidence>
<dbReference type="Proteomes" id="UP001271723">
    <property type="component" value="Unassembled WGS sequence"/>
</dbReference>
<dbReference type="Gene3D" id="3.40.309.10">
    <property type="entry name" value="Aldehyde Dehydrogenase, Chain A, domain 2"/>
    <property type="match status" value="1"/>
</dbReference>
<comment type="caution">
    <text evidence="2">The sequence shown here is derived from an EMBL/GenBank/DDBJ whole genome shotgun (WGS) entry which is preliminary data.</text>
</comment>
<dbReference type="InterPro" id="IPR015590">
    <property type="entry name" value="Aldehyde_DH_dom"/>
</dbReference>
<dbReference type="InterPro" id="IPR016163">
    <property type="entry name" value="Ald_DH_C"/>
</dbReference>
<protein>
    <submittedName>
        <fullName evidence="2">Aldehyde dehydrogenase family protein</fullName>
    </submittedName>
</protein>
<dbReference type="SUPFAM" id="SSF53720">
    <property type="entry name" value="ALDH-like"/>
    <property type="match status" value="1"/>
</dbReference>
<evidence type="ECO:0000313" key="2">
    <source>
        <dbReference type="EMBL" id="MDX2909776.1"/>
    </source>
</evidence>
<sequence length="292" mass="31137">MNDDTSGAGRVVSFRQGEPDVHAVTLAVTDDTEAAAQVFGAAAHGDRAREIGEGLARSALLAEGQFCTKPGLALVPRSQHGDELVDRLRAVFDAHPGGFLLTGGINDAFQQGVKERLALPGVEQLASGADVSGDGFAARSALLEVTPEGLADAALEECFGPLLLVCRYHDRRQLQELLHRLPPALTATVHTRDGETDFARLASETLADRVGRLVWNGFPTGVAVTWAQHHGGPWPATTNALHTSVGATAICRFLRPLTWQDAPQEVLPAELRDDHAGIPTRVDGCLRFLRVA</sequence>
<dbReference type="EMBL" id="JARAVY010000004">
    <property type="protein sequence ID" value="MDX2909776.1"/>
    <property type="molecule type" value="Genomic_DNA"/>
</dbReference>
<dbReference type="RefSeq" id="WP_179202973.1">
    <property type="nucleotide sequence ID" value="NZ_JAGJBZ010000002.1"/>
</dbReference>
<accession>A0ABU4L238</accession>
<proteinExistence type="predicted"/>
<dbReference type="Pfam" id="PF00171">
    <property type="entry name" value="Aldedh"/>
    <property type="match status" value="1"/>
</dbReference>
<gene>
    <name evidence="2" type="ORF">PV517_13825</name>
</gene>
<dbReference type="InterPro" id="IPR016161">
    <property type="entry name" value="Ald_DH/histidinol_DH"/>
</dbReference>
<evidence type="ECO:0000259" key="1">
    <source>
        <dbReference type="Pfam" id="PF00171"/>
    </source>
</evidence>
<keyword evidence="3" id="KW-1185">Reference proteome</keyword>